<sequence>MAAPMSGISAGQVAQQKLQDQGAQQTQKTGASKFDGVLADKAQGAGQADAAQNVNKAQAAQATQKVDSVRQVETVNKAEKANLNKVSGAAQQPATAKGAEPVDAKAEASKTTKSGGMVSDLVSGLEKGQVSMDKLIKEASSGKNMSNAELLGLQASMYKYSQELDLTSKVVEKATSGLKDVVKTQV</sequence>
<keyword evidence="3" id="KW-1185">Reference proteome</keyword>
<reference evidence="2 3" key="1">
    <citation type="journal article" date="2024" name="Arch. Microbiol.">
        <title>Corallococcus caeni sp. nov., a novel myxobacterium isolated from activated sludge.</title>
        <authorList>
            <person name="Tomita S."/>
            <person name="Nakai R."/>
            <person name="Kuroda K."/>
            <person name="Kurashita H."/>
            <person name="Hatamoto M."/>
            <person name="Yamaguchi T."/>
            <person name="Narihiro T."/>
        </authorList>
    </citation>
    <scope>NUCLEOTIDE SEQUENCE [LARGE SCALE GENOMIC DNA]</scope>
    <source>
        <strain evidence="2 3">NO1</strain>
    </source>
</reference>
<evidence type="ECO:0000256" key="1">
    <source>
        <dbReference type="SAM" id="MobiDB-lite"/>
    </source>
</evidence>
<evidence type="ECO:0000313" key="2">
    <source>
        <dbReference type="EMBL" id="GMU08354.1"/>
    </source>
</evidence>
<protein>
    <recommendedName>
        <fullName evidence="4">ATP-dependent helicase HrpB</fullName>
    </recommendedName>
</protein>
<gene>
    <name evidence="2" type="ORF">ASNO1_46070</name>
</gene>
<evidence type="ECO:0008006" key="4">
    <source>
        <dbReference type="Google" id="ProtNLM"/>
    </source>
</evidence>
<feature type="compositionally biased region" description="Low complexity" evidence="1">
    <location>
        <begin position="10"/>
        <end position="31"/>
    </location>
</feature>
<proteinExistence type="predicted"/>
<feature type="region of interest" description="Disordered" evidence="1">
    <location>
        <begin position="1"/>
        <end position="119"/>
    </location>
</feature>
<feature type="compositionally biased region" description="Low complexity" evidence="1">
    <location>
        <begin position="39"/>
        <end position="66"/>
    </location>
</feature>
<evidence type="ECO:0000313" key="3">
    <source>
        <dbReference type="Proteomes" id="UP001342631"/>
    </source>
</evidence>
<organism evidence="2 3">
    <name type="scientific">Corallococcus caeni</name>
    <dbReference type="NCBI Taxonomy" id="3082388"/>
    <lineage>
        <taxon>Bacteria</taxon>
        <taxon>Pseudomonadati</taxon>
        <taxon>Myxococcota</taxon>
        <taxon>Myxococcia</taxon>
        <taxon>Myxococcales</taxon>
        <taxon>Cystobacterineae</taxon>
        <taxon>Myxococcaceae</taxon>
        <taxon>Corallococcus</taxon>
    </lineage>
</organism>
<accession>A0ABQ6QXJ5</accession>
<feature type="compositionally biased region" description="Basic and acidic residues" evidence="1">
    <location>
        <begin position="100"/>
        <end position="110"/>
    </location>
</feature>
<dbReference type="EMBL" id="BTTX01000004">
    <property type="protein sequence ID" value="GMU08354.1"/>
    <property type="molecule type" value="Genomic_DNA"/>
</dbReference>
<comment type="caution">
    <text evidence="2">The sequence shown here is derived from an EMBL/GenBank/DDBJ whole genome shotgun (WGS) entry which is preliminary data.</text>
</comment>
<name>A0ABQ6QXJ5_9BACT</name>
<dbReference type="Proteomes" id="UP001342631">
    <property type="component" value="Unassembled WGS sequence"/>
</dbReference>